<evidence type="ECO:0000256" key="6">
    <source>
        <dbReference type="PIRNR" id="PIRNR017901"/>
    </source>
</evidence>
<protein>
    <recommendedName>
        <fullName evidence="5">Glutamate--cysteine ligase EgtA</fullName>
        <ecNumber evidence="5">6.3.2.2</ecNumber>
    </recommendedName>
    <alternativeName>
        <fullName evidence="5">Gamma-glutamylcysteine synthase</fullName>
        <shortName evidence="5">GCS</shortName>
        <shortName evidence="5">Gamma-ECS</shortName>
    </alternativeName>
</protein>
<comment type="similarity">
    <text evidence="5 6">Belongs to the glutamate--cysteine ligase type 2 family. EgtA subfamily.</text>
</comment>
<keyword evidence="8" id="KW-1185">Reference proteome</keyword>
<keyword evidence="3 5" id="KW-0067">ATP-binding</keyword>
<dbReference type="OrthoDB" id="9780152at2"/>
<dbReference type="InterPro" id="IPR017809">
    <property type="entry name" value="EgtA_Actinobacteria"/>
</dbReference>
<dbReference type="NCBIfam" id="TIGR03444">
    <property type="entry name" value="EgtA_Cys_ligase"/>
    <property type="match status" value="1"/>
</dbReference>
<dbReference type="Proteomes" id="UP000312512">
    <property type="component" value="Unassembled WGS sequence"/>
</dbReference>
<sequence>MIGLTSEGTPLRSTAEVAEFARRCFEPGLPGAADRVGVELEFLVFDRAAPAAHVPLARVERALATLPGGDLTTLPGGSRVTFEPGGQIELSGPAAPLPDALARLAADVAAVRAALPAEGLVPAGVGLDPVRPARRQLRLPRYDAMAEFLGEPYGALMMCSTASVQINLDLGTRPAVRWERAHALGPVLLAAFANSPLSGGRPCGWMSGRQAVWHHLDRTRTRPVPAWSVPSWPGPAWPGPADLAARPSGLAAGPAGDPAGDWAEYLLDARLMLVREGDGHCRPVRDGSTFRDWLEGGGERRPTAEDLAYHATTVFPPVRPRGWLEIRYLDAQHPAAWPVCVAVTHALVTDDRAADAALAAVEPYRTGWEVAARCGLGDPRLRRAAEACFRAALEALPRLGAGPGLAGEVAAFADRHVAPGRSPAADLMDAAPGRSVPDWLNGEGRQ</sequence>
<dbReference type="PANTHER" id="PTHR34378">
    <property type="entry name" value="GLUTAMATE--CYSTEINE LIGASE, CHLOROPLASTIC"/>
    <property type="match status" value="1"/>
</dbReference>
<comment type="caution">
    <text evidence="7">The sequence shown here is derived from an EMBL/GenBank/DDBJ whole genome shotgun (WGS) entry which is preliminary data.</text>
</comment>
<dbReference type="InterPro" id="IPR035434">
    <property type="entry name" value="GCL_bact_plant"/>
</dbReference>
<evidence type="ECO:0000313" key="7">
    <source>
        <dbReference type="EMBL" id="KAB8197402.1"/>
    </source>
</evidence>
<dbReference type="GO" id="GO:0006750">
    <property type="term" value="P:glutathione biosynthetic process"/>
    <property type="evidence" value="ECO:0007669"/>
    <property type="project" value="UniProtKB-UniRule"/>
</dbReference>
<dbReference type="HAMAP" id="MF_02034">
    <property type="entry name" value="EgtA"/>
    <property type="match status" value="1"/>
</dbReference>
<proteinExistence type="inferred from homology"/>
<evidence type="ECO:0000313" key="8">
    <source>
        <dbReference type="Proteomes" id="UP000312512"/>
    </source>
</evidence>
<dbReference type="InterPro" id="IPR014746">
    <property type="entry name" value="Gln_synth/guanido_kin_cat_dom"/>
</dbReference>
<accession>A0A5C4WW36</accession>
<gene>
    <name evidence="5 7" type="primary">egtA</name>
    <name evidence="7" type="ORF">FH608_002255</name>
</gene>
<dbReference type="RefSeq" id="WP_139628086.1">
    <property type="nucleotide sequence ID" value="NZ_VDLX02000001.1"/>
</dbReference>
<dbReference type="SUPFAM" id="SSF55931">
    <property type="entry name" value="Glutamine synthetase/guanido kinase"/>
    <property type="match status" value="1"/>
</dbReference>
<evidence type="ECO:0000256" key="5">
    <source>
        <dbReference type="HAMAP-Rule" id="MF_02034"/>
    </source>
</evidence>
<dbReference type="InterPro" id="IPR006336">
    <property type="entry name" value="GCS2"/>
</dbReference>
<dbReference type="GO" id="GO:0004357">
    <property type="term" value="F:glutamate-cysteine ligase activity"/>
    <property type="evidence" value="ECO:0007669"/>
    <property type="project" value="UniProtKB-UniRule"/>
</dbReference>
<dbReference type="PIRSF" id="PIRSF017901">
    <property type="entry name" value="GCL"/>
    <property type="match status" value="1"/>
</dbReference>
<dbReference type="PANTHER" id="PTHR34378:SF1">
    <property type="entry name" value="GLUTAMATE--CYSTEINE LIGASE, CHLOROPLASTIC"/>
    <property type="match status" value="1"/>
</dbReference>
<dbReference type="Pfam" id="PF04107">
    <property type="entry name" value="GCS2"/>
    <property type="match status" value="2"/>
</dbReference>
<dbReference type="UniPathway" id="UPA01014"/>
<evidence type="ECO:0000256" key="3">
    <source>
        <dbReference type="ARBA" id="ARBA00022840"/>
    </source>
</evidence>
<dbReference type="AlphaFoldDB" id="A0A5C4WW36"/>
<comment type="function">
    <text evidence="5">Catalyzes the synthesis of gamma-glutamylcysteine (gamma-GC). This compound is used as substrate for the biosynthesis of the low-molecular thiol compound ergothioneine.</text>
</comment>
<reference evidence="7 8" key="1">
    <citation type="submission" date="2019-10" db="EMBL/GenBank/DDBJ databases">
        <title>Nonomuraea sp. nov., isolated from Phyllanthus amarus.</title>
        <authorList>
            <person name="Klykleung N."/>
            <person name="Tanasupawat S."/>
        </authorList>
    </citation>
    <scope>NUCLEOTIDE SEQUENCE [LARGE SCALE GENOMIC DNA]</scope>
    <source>
        <strain evidence="7 8">PA1-10</strain>
    </source>
</reference>
<evidence type="ECO:0000256" key="4">
    <source>
        <dbReference type="ARBA" id="ARBA00048819"/>
    </source>
</evidence>
<organism evidence="7 8">
    <name type="scientific">Nonomuraea phyllanthi</name>
    <dbReference type="NCBI Taxonomy" id="2219224"/>
    <lineage>
        <taxon>Bacteria</taxon>
        <taxon>Bacillati</taxon>
        <taxon>Actinomycetota</taxon>
        <taxon>Actinomycetes</taxon>
        <taxon>Streptosporangiales</taxon>
        <taxon>Streptosporangiaceae</taxon>
        <taxon>Nonomuraea</taxon>
    </lineage>
</organism>
<keyword evidence="2 5" id="KW-0547">Nucleotide-binding</keyword>
<evidence type="ECO:0000256" key="2">
    <source>
        <dbReference type="ARBA" id="ARBA00022741"/>
    </source>
</evidence>
<dbReference type="Gene3D" id="3.30.590.20">
    <property type="match status" value="1"/>
</dbReference>
<dbReference type="GO" id="GO:0052699">
    <property type="term" value="P:ergothioneine biosynthetic process"/>
    <property type="evidence" value="ECO:0007669"/>
    <property type="project" value="UniProtKB-UniRule"/>
</dbReference>
<dbReference type="EC" id="6.3.2.2" evidence="5"/>
<comment type="pathway">
    <text evidence="5">Amino-acid biosynthesis; ergothioneine biosynthesis.</text>
</comment>
<evidence type="ECO:0000256" key="1">
    <source>
        <dbReference type="ARBA" id="ARBA00022598"/>
    </source>
</evidence>
<dbReference type="GO" id="GO:0005524">
    <property type="term" value="F:ATP binding"/>
    <property type="evidence" value="ECO:0007669"/>
    <property type="project" value="UniProtKB-UniRule"/>
</dbReference>
<dbReference type="EMBL" id="VDLX02000001">
    <property type="protein sequence ID" value="KAB8197402.1"/>
    <property type="molecule type" value="Genomic_DNA"/>
</dbReference>
<name>A0A5C4WW36_9ACTN</name>
<keyword evidence="1 5" id="KW-0436">Ligase</keyword>
<comment type="catalytic activity">
    <reaction evidence="4 5 6">
        <text>L-cysteine + L-glutamate + ATP = gamma-L-glutamyl-L-cysteine + ADP + phosphate + H(+)</text>
        <dbReference type="Rhea" id="RHEA:13285"/>
        <dbReference type="ChEBI" id="CHEBI:15378"/>
        <dbReference type="ChEBI" id="CHEBI:29985"/>
        <dbReference type="ChEBI" id="CHEBI:30616"/>
        <dbReference type="ChEBI" id="CHEBI:35235"/>
        <dbReference type="ChEBI" id="CHEBI:43474"/>
        <dbReference type="ChEBI" id="CHEBI:58173"/>
        <dbReference type="ChEBI" id="CHEBI:456216"/>
        <dbReference type="EC" id="6.3.2.2"/>
    </reaction>
</comment>